<sequence length="570" mass="62566">MDVKVKEVWSRTASITWSAPYSGNSHITKYIIQYWRDRENEIGQGQPSDILKFITGEEEPSGPPTDVWIEAKSSSSILVTWKPPPRELWNGELRGYFVGYKVDGSSHPYSFKTVDNAANDSQEYALTNLMKSTKYNIVVKAYNSAGTGPPSQDLIAKTLDGDVPEAPAFTVVAASESKISLRWGDPPSRNIPVTEGGGEWFHIPIIASSSKNRFTITGLESSTPYKIYITASNQYGNGEPSDVTTVTTSMKGFVIGNSETYVDLSVIVPVAACILAFIVVTIVVIIYYRKSKARNNLERALQGGKPFPYTGSTQRYIDIDKTRLPAEPGTLTSSYATIPADQITEEGTQEMKAFMHGNMKDRPLPSKPSSMKKKNKGHVYDTAQRCCDGNVGGSYVQMKEQPAVLLDTSHMGQEVVIVKNGHRVCGTGAALATVPIVQNKAYFEMKLQQSGVWGVGLATRHADLNRVPLGKDKESWVLTSEGTIVHNGDVLYKLSEMPMEGDIVGVSYDHVEINFYMNGKNLMCPVTGAKGEVFPVLYVDDGAILDAAFINFAHQPPQGFDRIMVEKSLL</sequence>
<dbReference type="InterPro" id="IPR013320">
    <property type="entry name" value="ConA-like_dom_sf"/>
</dbReference>
<dbReference type="Pfam" id="PF00622">
    <property type="entry name" value="SPRY"/>
    <property type="match status" value="1"/>
</dbReference>
<dbReference type="AlphaFoldDB" id="A0AAV4W0K3"/>
<dbReference type="InterPro" id="IPR036116">
    <property type="entry name" value="FN3_sf"/>
</dbReference>
<feature type="domain" description="B30.2/SPRY" evidence="4">
    <location>
        <begin position="365"/>
        <end position="557"/>
    </location>
</feature>
<evidence type="ECO:0000256" key="1">
    <source>
        <dbReference type="ARBA" id="ARBA00021772"/>
    </source>
</evidence>
<protein>
    <recommendedName>
        <fullName evidence="1">SPRY domain-containing protein 7</fullName>
    </recommendedName>
</protein>
<dbReference type="Proteomes" id="UP001054837">
    <property type="component" value="Unassembled WGS sequence"/>
</dbReference>
<feature type="domain" description="Fibronectin type-III" evidence="5">
    <location>
        <begin position="63"/>
        <end position="161"/>
    </location>
</feature>
<dbReference type="InterPro" id="IPR003961">
    <property type="entry name" value="FN3_dom"/>
</dbReference>
<feature type="domain" description="Fibronectin type-III" evidence="5">
    <location>
        <begin position="163"/>
        <end position="251"/>
    </location>
</feature>
<keyword evidence="3" id="KW-1133">Transmembrane helix</keyword>
<gene>
    <name evidence="6" type="primary">SPRYD7</name>
    <name evidence="6" type="ORF">CDAR_557421</name>
</gene>
<dbReference type="SUPFAM" id="SSF49265">
    <property type="entry name" value="Fibronectin type III"/>
    <property type="match status" value="2"/>
</dbReference>
<reference evidence="6 7" key="1">
    <citation type="submission" date="2021-06" db="EMBL/GenBank/DDBJ databases">
        <title>Caerostris darwini draft genome.</title>
        <authorList>
            <person name="Kono N."/>
            <person name="Arakawa K."/>
        </authorList>
    </citation>
    <scope>NUCLEOTIDE SEQUENCE [LARGE SCALE GENOMIC DNA]</scope>
</reference>
<organism evidence="6 7">
    <name type="scientific">Caerostris darwini</name>
    <dbReference type="NCBI Taxonomy" id="1538125"/>
    <lineage>
        <taxon>Eukaryota</taxon>
        <taxon>Metazoa</taxon>
        <taxon>Ecdysozoa</taxon>
        <taxon>Arthropoda</taxon>
        <taxon>Chelicerata</taxon>
        <taxon>Arachnida</taxon>
        <taxon>Araneae</taxon>
        <taxon>Araneomorphae</taxon>
        <taxon>Entelegynae</taxon>
        <taxon>Araneoidea</taxon>
        <taxon>Araneidae</taxon>
        <taxon>Caerostris</taxon>
    </lineage>
</organism>
<comment type="caution">
    <text evidence="6">The sequence shown here is derived from an EMBL/GenBank/DDBJ whole genome shotgun (WGS) entry which is preliminary data.</text>
</comment>
<evidence type="ECO:0000313" key="6">
    <source>
        <dbReference type="EMBL" id="GIY76270.1"/>
    </source>
</evidence>
<dbReference type="PANTHER" id="PTHR20951">
    <property type="entry name" value="C13ORF1 PROTEIN-RELATED"/>
    <property type="match status" value="1"/>
</dbReference>
<dbReference type="Pfam" id="PF00041">
    <property type="entry name" value="fn3"/>
    <property type="match status" value="3"/>
</dbReference>
<name>A0AAV4W0K3_9ARAC</name>
<evidence type="ECO:0000259" key="5">
    <source>
        <dbReference type="PROSITE" id="PS50853"/>
    </source>
</evidence>
<dbReference type="Gene3D" id="2.60.120.920">
    <property type="match status" value="1"/>
</dbReference>
<keyword evidence="3" id="KW-0812">Transmembrane</keyword>
<dbReference type="InterPro" id="IPR035766">
    <property type="entry name" value="SPRYD7"/>
</dbReference>
<feature type="transmembrane region" description="Helical" evidence="3">
    <location>
        <begin position="266"/>
        <end position="288"/>
    </location>
</feature>
<dbReference type="FunFam" id="2.60.40.10:FF:000120">
    <property type="entry name" value="Down syndrome cell adhesion molecule like 1"/>
    <property type="match status" value="1"/>
</dbReference>
<dbReference type="SMART" id="SM00449">
    <property type="entry name" value="SPRY"/>
    <property type="match status" value="1"/>
</dbReference>
<keyword evidence="7" id="KW-1185">Reference proteome</keyword>
<dbReference type="Gene3D" id="2.60.40.10">
    <property type="entry name" value="Immunoglobulins"/>
    <property type="match status" value="3"/>
</dbReference>
<keyword evidence="2" id="KW-0175">Coiled coil</keyword>
<dbReference type="InterPro" id="IPR003877">
    <property type="entry name" value="SPRY_dom"/>
</dbReference>
<dbReference type="CDD" id="cd12880">
    <property type="entry name" value="SPRYD7"/>
    <property type="match status" value="1"/>
</dbReference>
<dbReference type="SUPFAM" id="SSF49899">
    <property type="entry name" value="Concanavalin A-like lectins/glucanases"/>
    <property type="match status" value="1"/>
</dbReference>
<evidence type="ECO:0000256" key="3">
    <source>
        <dbReference type="SAM" id="Phobius"/>
    </source>
</evidence>
<dbReference type="PROSITE" id="PS50188">
    <property type="entry name" value="B302_SPRY"/>
    <property type="match status" value="1"/>
</dbReference>
<dbReference type="PRINTS" id="PR00014">
    <property type="entry name" value="FNTYPEIII"/>
</dbReference>
<dbReference type="PROSITE" id="PS50853">
    <property type="entry name" value="FN3"/>
    <property type="match status" value="2"/>
</dbReference>
<dbReference type="InterPro" id="IPR013783">
    <property type="entry name" value="Ig-like_fold"/>
</dbReference>
<evidence type="ECO:0000256" key="2">
    <source>
        <dbReference type="ARBA" id="ARBA00023054"/>
    </source>
</evidence>
<dbReference type="InterPro" id="IPR001870">
    <property type="entry name" value="B30.2/SPRY"/>
</dbReference>
<accession>A0AAV4W0K3</accession>
<evidence type="ECO:0000313" key="7">
    <source>
        <dbReference type="Proteomes" id="UP001054837"/>
    </source>
</evidence>
<proteinExistence type="predicted"/>
<dbReference type="CDD" id="cd00063">
    <property type="entry name" value="FN3"/>
    <property type="match status" value="2"/>
</dbReference>
<keyword evidence="3" id="KW-0472">Membrane</keyword>
<dbReference type="InterPro" id="IPR043136">
    <property type="entry name" value="B30.2/SPRY_sf"/>
</dbReference>
<dbReference type="PANTHER" id="PTHR20951:SF2">
    <property type="entry name" value="SPRY DOMAIN-CONTAINING PROTEIN 7"/>
    <property type="match status" value="1"/>
</dbReference>
<dbReference type="EMBL" id="BPLQ01013974">
    <property type="protein sequence ID" value="GIY76270.1"/>
    <property type="molecule type" value="Genomic_DNA"/>
</dbReference>
<evidence type="ECO:0000259" key="4">
    <source>
        <dbReference type="PROSITE" id="PS50188"/>
    </source>
</evidence>
<dbReference type="SMART" id="SM00060">
    <property type="entry name" value="FN3"/>
    <property type="match status" value="2"/>
</dbReference>